<accession>A0A5N4DF90</accession>
<name>A0A5N4DF90_CAMDR</name>
<dbReference type="AlphaFoldDB" id="A0A5N4DF90"/>
<organism evidence="1 2">
    <name type="scientific">Camelus dromedarius</name>
    <name type="common">Dromedary</name>
    <name type="synonym">Arabian camel</name>
    <dbReference type="NCBI Taxonomy" id="9838"/>
    <lineage>
        <taxon>Eukaryota</taxon>
        <taxon>Metazoa</taxon>
        <taxon>Chordata</taxon>
        <taxon>Craniata</taxon>
        <taxon>Vertebrata</taxon>
        <taxon>Euteleostomi</taxon>
        <taxon>Mammalia</taxon>
        <taxon>Eutheria</taxon>
        <taxon>Laurasiatheria</taxon>
        <taxon>Artiodactyla</taxon>
        <taxon>Tylopoda</taxon>
        <taxon>Camelidae</taxon>
        <taxon>Camelus</taxon>
    </lineage>
</organism>
<evidence type="ECO:0000313" key="2">
    <source>
        <dbReference type="Proteomes" id="UP000299084"/>
    </source>
</evidence>
<gene>
    <name evidence="1" type="ORF">Cadr_000017484</name>
</gene>
<comment type="caution">
    <text evidence="1">The sequence shown here is derived from an EMBL/GenBank/DDBJ whole genome shotgun (WGS) entry which is preliminary data.</text>
</comment>
<dbReference type="Proteomes" id="UP000299084">
    <property type="component" value="Unassembled WGS sequence"/>
</dbReference>
<evidence type="ECO:0000313" key="1">
    <source>
        <dbReference type="EMBL" id="KAB1269811.1"/>
    </source>
</evidence>
<dbReference type="EMBL" id="JWIN03000012">
    <property type="protein sequence ID" value="KAB1269811.1"/>
    <property type="molecule type" value="Genomic_DNA"/>
</dbReference>
<keyword evidence="2" id="KW-1185">Reference proteome</keyword>
<sequence length="97" mass="10995">MLLFHCLHSVNDTSVSLSEGFLLLILHQTGIPAGKLTETQEMQLTTEIHKKSEVFKAVRVLDIEQKAENNMNAHQYGNGSVSYDNLKKYYGDIKQNE</sequence>
<reference evidence="1 2" key="1">
    <citation type="journal article" date="2019" name="Mol. Ecol. Resour.">
        <title>Improving Illumina assemblies with Hi-C and long reads: an example with the North African dromedary.</title>
        <authorList>
            <person name="Elbers J.P."/>
            <person name="Rogers M.F."/>
            <person name="Perelman P.L."/>
            <person name="Proskuryakova A.A."/>
            <person name="Serdyukova N.A."/>
            <person name="Johnson W.E."/>
            <person name="Horin P."/>
            <person name="Corander J."/>
            <person name="Murphy D."/>
            <person name="Burger P.A."/>
        </authorList>
    </citation>
    <scope>NUCLEOTIDE SEQUENCE [LARGE SCALE GENOMIC DNA]</scope>
    <source>
        <strain evidence="1">Drom800</strain>
        <tissue evidence="1">Blood</tissue>
    </source>
</reference>
<proteinExistence type="predicted"/>
<protein>
    <submittedName>
        <fullName evidence="1">Uncharacterized protein</fullName>
    </submittedName>
</protein>